<dbReference type="KEGG" id="mel:Metbo_1842"/>
<protein>
    <submittedName>
        <fullName evidence="1">Uncharacterized protein</fullName>
    </submittedName>
</protein>
<dbReference type="AlphaFoldDB" id="F0TAJ2"/>
<dbReference type="RefSeq" id="WP_013645415.1">
    <property type="nucleotide sequence ID" value="NC_015216.1"/>
</dbReference>
<reference evidence="2" key="1">
    <citation type="submission" date="2011-02" db="EMBL/GenBank/DDBJ databases">
        <title>Complete sequence of Methanobacterium sp. AL-21.</title>
        <authorList>
            <consortium name="US DOE Joint Genome Institute"/>
            <person name="Lucas S."/>
            <person name="Copeland A."/>
            <person name="Lapidus A."/>
            <person name="Cheng J.-F."/>
            <person name="Goodwin L."/>
            <person name="Pitluck S."/>
            <person name="Chertkov O."/>
            <person name="Detter J.C."/>
            <person name="Han C."/>
            <person name="Tapia R."/>
            <person name="Land M."/>
            <person name="Hauser L."/>
            <person name="Kyrpides N."/>
            <person name="Ivanova N."/>
            <person name="Mikhailova N."/>
            <person name="Pagani I."/>
            <person name="Cadillo-Quiroz H."/>
            <person name="Imachi H."/>
            <person name="Zinder S."/>
            <person name="Liu W."/>
            <person name="Woyke T."/>
        </authorList>
    </citation>
    <scope>NUCLEOTIDE SEQUENCE [LARGE SCALE GENOMIC DNA]</scope>
    <source>
        <strain evidence="2">AL-21</strain>
    </source>
</reference>
<sequence>MSLDENINDEITFNKICPKCGVANPDNEANCIICDKDLLETVLYLEDAFFDLEITETEFVEYRKNYYRTRRTGKIKRFKLKKMEEISLGQPIKRINFIYDGKTETYPLKDENYDLLKDFMVKNGYITP</sequence>
<name>F0TAJ2_METLA</name>
<dbReference type="Proteomes" id="UP000007490">
    <property type="component" value="Chromosome"/>
</dbReference>
<organism evidence="1 2">
    <name type="scientific">Methanobacterium lacus (strain AL-21)</name>
    <dbReference type="NCBI Taxonomy" id="877455"/>
    <lineage>
        <taxon>Archaea</taxon>
        <taxon>Methanobacteriati</taxon>
        <taxon>Methanobacteriota</taxon>
        <taxon>Methanomada group</taxon>
        <taxon>Methanobacteria</taxon>
        <taxon>Methanobacteriales</taxon>
        <taxon>Methanobacteriaceae</taxon>
        <taxon>Methanobacterium</taxon>
    </lineage>
</organism>
<gene>
    <name evidence="1" type="ordered locus">Metbo_1842</name>
</gene>
<dbReference type="OrthoDB" id="69680at2157"/>
<dbReference type="GeneID" id="10278299"/>
<dbReference type="STRING" id="877455.Metbo_1842"/>
<dbReference type="EMBL" id="CP002551">
    <property type="protein sequence ID" value="ADZ10064.1"/>
    <property type="molecule type" value="Genomic_DNA"/>
</dbReference>
<evidence type="ECO:0000313" key="1">
    <source>
        <dbReference type="EMBL" id="ADZ10064.1"/>
    </source>
</evidence>
<reference evidence="1 2" key="2">
    <citation type="journal article" date="2014" name="Int. J. Syst. Evol. Microbiol.">
        <title>Methanobacterium paludis sp. nov. and a novel strain of Methanobacterium lacus isolated from northern peatlands.</title>
        <authorList>
            <person name="Cadillo-Quiroz H."/>
            <person name="Brauer S.L."/>
            <person name="Goodson N."/>
            <person name="Yavitt J.B."/>
            <person name="Zinder S.H."/>
        </authorList>
    </citation>
    <scope>NUCLEOTIDE SEQUENCE [LARGE SCALE GENOMIC DNA]</scope>
    <source>
        <strain evidence="1 2">AL-21</strain>
    </source>
</reference>
<proteinExistence type="predicted"/>
<evidence type="ECO:0000313" key="2">
    <source>
        <dbReference type="Proteomes" id="UP000007490"/>
    </source>
</evidence>
<keyword evidence="2" id="KW-1185">Reference proteome</keyword>
<dbReference type="HOGENOM" id="CLU_1954684_0_0_2"/>
<accession>F0TAJ2</accession>